<accession>A0A9Q8SGD3</accession>
<keyword evidence="2" id="KW-1185">Reference proteome</keyword>
<sequence length="87" mass="9623">MAHRSVHQMRELIASLLMLAPGQFPSGLIINLLCGHIRSDKASYVLSYPQWLRKLKTMQPVAAIKPNNLDYAVEIIAAAATLSQSHI</sequence>
<evidence type="ECO:0000313" key="1">
    <source>
        <dbReference type="EMBL" id="UQC76891.1"/>
    </source>
</evidence>
<evidence type="ECO:0000313" key="2">
    <source>
        <dbReference type="Proteomes" id="UP000830671"/>
    </source>
</evidence>
<dbReference type="RefSeq" id="XP_049138532.1">
    <property type="nucleotide sequence ID" value="XM_049297308.1"/>
</dbReference>
<organism evidence="1 2">
    <name type="scientific">Colletotrichum lupini</name>
    <dbReference type="NCBI Taxonomy" id="145971"/>
    <lineage>
        <taxon>Eukaryota</taxon>
        <taxon>Fungi</taxon>
        <taxon>Dikarya</taxon>
        <taxon>Ascomycota</taxon>
        <taxon>Pezizomycotina</taxon>
        <taxon>Sordariomycetes</taxon>
        <taxon>Hypocreomycetidae</taxon>
        <taxon>Glomerellales</taxon>
        <taxon>Glomerellaceae</taxon>
        <taxon>Colletotrichum</taxon>
        <taxon>Colletotrichum acutatum species complex</taxon>
    </lineage>
</organism>
<dbReference type="GeneID" id="73352318"/>
<dbReference type="AlphaFoldDB" id="A0A9Q8SGD3"/>
<protein>
    <submittedName>
        <fullName evidence="1">Uncharacterized protein</fullName>
    </submittedName>
</protein>
<dbReference type="EMBL" id="CP019473">
    <property type="protein sequence ID" value="UQC76891.1"/>
    <property type="molecule type" value="Genomic_DNA"/>
</dbReference>
<dbReference type="Proteomes" id="UP000830671">
    <property type="component" value="Chromosome 11"/>
</dbReference>
<name>A0A9Q8SGD3_9PEZI</name>
<reference evidence="1" key="1">
    <citation type="journal article" date="2021" name="Mol. Plant Microbe Interact.">
        <title>Complete Genome Sequence of the Plant-Pathogenic Fungus Colletotrichum lupini.</title>
        <authorList>
            <person name="Baroncelli R."/>
            <person name="Pensec F."/>
            <person name="Da Lio D."/>
            <person name="Boufleur T."/>
            <person name="Vicente I."/>
            <person name="Sarrocco S."/>
            <person name="Picot A."/>
            <person name="Baraldi E."/>
            <person name="Sukno S."/>
            <person name="Thon M."/>
            <person name="Le Floch G."/>
        </authorList>
    </citation>
    <scope>NUCLEOTIDE SEQUENCE</scope>
    <source>
        <strain evidence="1">IMI 504893</strain>
    </source>
</reference>
<gene>
    <name evidence="1" type="ORF">CLUP02_18406</name>
</gene>
<proteinExistence type="predicted"/>
<dbReference type="KEGG" id="clup:CLUP02_18406"/>